<keyword evidence="1" id="KW-0479">Metal-binding</keyword>
<dbReference type="GeneID" id="20199906"/>
<dbReference type="InParanoid" id="T1ETK6"/>
<proteinExistence type="predicted"/>
<dbReference type="CTD" id="20199906"/>
<evidence type="ECO:0000256" key="1">
    <source>
        <dbReference type="ARBA" id="ARBA00022723"/>
    </source>
</evidence>
<dbReference type="Proteomes" id="UP000015101">
    <property type="component" value="Unassembled WGS sequence"/>
</dbReference>
<dbReference type="HOGENOM" id="CLU_1273472_0_0_1"/>
<reference evidence="7" key="1">
    <citation type="submission" date="2012-12" db="EMBL/GenBank/DDBJ databases">
        <authorList>
            <person name="Hellsten U."/>
            <person name="Grimwood J."/>
            <person name="Chapman J.A."/>
            <person name="Shapiro H."/>
            <person name="Aerts A."/>
            <person name="Otillar R.P."/>
            <person name="Terry A.Y."/>
            <person name="Boore J.L."/>
            <person name="Simakov O."/>
            <person name="Marletaz F."/>
            <person name="Cho S.-J."/>
            <person name="Edsinger-Gonzales E."/>
            <person name="Havlak P."/>
            <person name="Kuo D.-H."/>
            <person name="Larsson T."/>
            <person name="Lv J."/>
            <person name="Arendt D."/>
            <person name="Savage R."/>
            <person name="Osoegawa K."/>
            <person name="de Jong P."/>
            <person name="Lindberg D.R."/>
            <person name="Seaver E.C."/>
            <person name="Weisblat D.A."/>
            <person name="Putnam N.H."/>
            <person name="Grigoriev I.V."/>
            <person name="Rokhsar D.S."/>
        </authorList>
    </citation>
    <scope>NUCLEOTIDE SEQUENCE</scope>
</reference>
<accession>T1ETK6</accession>
<evidence type="ECO:0000256" key="2">
    <source>
        <dbReference type="ARBA" id="ARBA00022771"/>
    </source>
</evidence>
<gene>
    <name evidence="6" type="primary">20199906</name>
    <name evidence="5" type="ORF">HELRODRAFT_163018</name>
</gene>
<reference evidence="5 7" key="2">
    <citation type="journal article" date="2013" name="Nature">
        <title>Insights into bilaterian evolution from three spiralian genomes.</title>
        <authorList>
            <person name="Simakov O."/>
            <person name="Marletaz F."/>
            <person name="Cho S.J."/>
            <person name="Edsinger-Gonzales E."/>
            <person name="Havlak P."/>
            <person name="Hellsten U."/>
            <person name="Kuo D.H."/>
            <person name="Larsson T."/>
            <person name="Lv J."/>
            <person name="Arendt D."/>
            <person name="Savage R."/>
            <person name="Osoegawa K."/>
            <person name="de Jong P."/>
            <person name="Grimwood J."/>
            <person name="Chapman J.A."/>
            <person name="Shapiro H."/>
            <person name="Aerts A."/>
            <person name="Otillar R.P."/>
            <person name="Terry A.Y."/>
            <person name="Boore J.L."/>
            <person name="Grigoriev I.V."/>
            <person name="Lindberg D.R."/>
            <person name="Seaver E.C."/>
            <person name="Weisblat D.A."/>
            <person name="Putnam N.H."/>
            <person name="Rokhsar D.S."/>
        </authorList>
    </citation>
    <scope>NUCLEOTIDE SEQUENCE</scope>
</reference>
<dbReference type="InterPro" id="IPR011011">
    <property type="entry name" value="Znf_FYVE_PHD"/>
</dbReference>
<evidence type="ECO:0000313" key="6">
    <source>
        <dbReference type="EnsemblMetazoa" id="HelroP163018"/>
    </source>
</evidence>
<dbReference type="OrthoDB" id="6131361at2759"/>
<dbReference type="InterPro" id="IPR013083">
    <property type="entry name" value="Znf_RING/FYVE/PHD"/>
</dbReference>
<dbReference type="RefSeq" id="XP_009023304.1">
    <property type="nucleotide sequence ID" value="XM_009025056.1"/>
</dbReference>
<organism evidence="6 7">
    <name type="scientific">Helobdella robusta</name>
    <name type="common">Californian leech</name>
    <dbReference type="NCBI Taxonomy" id="6412"/>
    <lineage>
        <taxon>Eukaryota</taxon>
        <taxon>Metazoa</taxon>
        <taxon>Spiralia</taxon>
        <taxon>Lophotrochozoa</taxon>
        <taxon>Annelida</taxon>
        <taxon>Clitellata</taxon>
        <taxon>Hirudinea</taxon>
        <taxon>Rhynchobdellida</taxon>
        <taxon>Glossiphoniidae</taxon>
        <taxon>Helobdella</taxon>
    </lineage>
</organism>
<dbReference type="InterPro" id="IPR019787">
    <property type="entry name" value="Znf_PHD-finger"/>
</dbReference>
<dbReference type="EMBL" id="KB097143">
    <property type="protein sequence ID" value="ESN99468.1"/>
    <property type="molecule type" value="Genomic_DNA"/>
</dbReference>
<evidence type="ECO:0000313" key="5">
    <source>
        <dbReference type="EMBL" id="ESN99468.1"/>
    </source>
</evidence>
<evidence type="ECO:0000313" key="7">
    <source>
        <dbReference type="Proteomes" id="UP000015101"/>
    </source>
</evidence>
<feature type="domain" description="Zinc finger PHD-type" evidence="4">
    <location>
        <begin position="111"/>
        <end position="155"/>
    </location>
</feature>
<keyword evidence="3" id="KW-0862">Zinc</keyword>
<keyword evidence="7" id="KW-1185">Reference proteome</keyword>
<dbReference type="InterPro" id="IPR019786">
    <property type="entry name" value="Zinc_finger_PHD-type_CS"/>
</dbReference>
<dbReference type="EnsemblMetazoa" id="HelroT163018">
    <property type="protein sequence ID" value="HelroP163018"/>
    <property type="gene ID" value="HelroG163018"/>
</dbReference>
<keyword evidence="2" id="KW-0863">Zinc-finger</keyword>
<dbReference type="PROSITE" id="PS01359">
    <property type="entry name" value="ZF_PHD_1"/>
    <property type="match status" value="1"/>
</dbReference>
<dbReference type="Pfam" id="PF00628">
    <property type="entry name" value="PHD"/>
    <property type="match status" value="1"/>
</dbReference>
<sequence>MFMMLSCRADNLLIVRSGQIKPLINVKPKQAVTGLPGHREVFPNYCVGLPWELLYADDLCLIADSEKKSVKKIKCWKDAMKTKGLRINMNKTKVMCCKVRTGQVENSAKWPCAVCKTGVGENSIICSACKKWVHKRCSGLIGSLKVAAFSCKRCVDGGEQKDIKKEIEIDCEGKVEKFCYLGDKICLRYANSALERRNLEIEVQTVKRKENFSKPTI</sequence>
<dbReference type="EMBL" id="AMQM01001267">
    <property type="status" value="NOT_ANNOTATED_CDS"/>
    <property type="molecule type" value="Genomic_DNA"/>
</dbReference>
<reference evidence="6" key="3">
    <citation type="submission" date="2015-06" db="UniProtKB">
        <authorList>
            <consortium name="EnsemblMetazoa"/>
        </authorList>
    </citation>
    <scope>IDENTIFICATION</scope>
</reference>
<evidence type="ECO:0000259" key="4">
    <source>
        <dbReference type="SMART" id="SM00249"/>
    </source>
</evidence>
<dbReference type="SUPFAM" id="SSF57903">
    <property type="entry name" value="FYVE/PHD zinc finger"/>
    <property type="match status" value="1"/>
</dbReference>
<name>T1ETK6_HELRO</name>
<protein>
    <recommendedName>
        <fullName evidence="4">Zinc finger PHD-type domain-containing protein</fullName>
    </recommendedName>
</protein>
<dbReference type="AlphaFoldDB" id="T1ETK6"/>
<dbReference type="KEGG" id="hro:HELRODRAFT_163018"/>
<dbReference type="GO" id="GO:0008270">
    <property type="term" value="F:zinc ion binding"/>
    <property type="evidence" value="ECO:0007669"/>
    <property type="project" value="UniProtKB-KW"/>
</dbReference>
<dbReference type="SMART" id="SM00249">
    <property type="entry name" value="PHD"/>
    <property type="match status" value="1"/>
</dbReference>
<evidence type="ECO:0000256" key="3">
    <source>
        <dbReference type="ARBA" id="ARBA00022833"/>
    </source>
</evidence>
<dbReference type="InterPro" id="IPR001965">
    <property type="entry name" value="Znf_PHD"/>
</dbReference>
<dbReference type="Gene3D" id="3.30.40.10">
    <property type="entry name" value="Zinc/RING finger domain, C3HC4 (zinc finger)"/>
    <property type="match status" value="1"/>
</dbReference>